<dbReference type="GO" id="GO:0006412">
    <property type="term" value="P:translation"/>
    <property type="evidence" value="ECO:0007669"/>
    <property type="project" value="InterPro"/>
</dbReference>
<name>A0A6A6A2H0_9PLEO</name>
<dbReference type="OrthoDB" id="416470at2759"/>
<dbReference type="Gene3D" id="3.90.470.10">
    <property type="entry name" value="Ribosomal protein L22/L17"/>
    <property type="match status" value="1"/>
</dbReference>
<evidence type="ECO:0000256" key="5">
    <source>
        <dbReference type="SAM" id="MobiDB-lite"/>
    </source>
</evidence>
<dbReference type="InterPro" id="IPR047867">
    <property type="entry name" value="Ribosomal_uL22_bac/org-type"/>
</dbReference>
<dbReference type="PANTHER" id="PTHR13501">
    <property type="entry name" value="CHLOROPLAST 50S RIBOSOMAL PROTEIN L22-RELATED"/>
    <property type="match status" value="1"/>
</dbReference>
<keyword evidence="3 4" id="KW-0687">Ribonucleoprotein</keyword>
<keyword evidence="2 4" id="KW-0689">Ribosomal protein</keyword>
<dbReference type="Proteomes" id="UP000799771">
    <property type="component" value="Unassembled WGS sequence"/>
</dbReference>
<feature type="region of interest" description="Disordered" evidence="5">
    <location>
        <begin position="63"/>
        <end position="83"/>
    </location>
</feature>
<dbReference type="AlphaFoldDB" id="A0A6A6A2H0"/>
<dbReference type="SUPFAM" id="SSF54843">
    <property type="entry name" value="Ribosomal protein L22"/>
    <property type="match status" value="1"/>
</dbReference>
<evidence type="ECO:0000313" key="6">
    <source>
        <dbReference type="EMBL" id="KAF2125736.1"/>
    </source>
</evidence>
<dbReference type="FunFam" id="3.90.470.10:FF:000017">
    <property type="entry name" value="54S ribosomal protein L22, mitochondrial"/>
    <property type="match status" value="1"/>
</dbReference>
<dbReference type="GO" id="GO:0015934">
    <property type="term" value="C:large ribosomal subunit"/>
    <property type="evidence" value="ECO:0007669"/>
    <property type="project" value="InterPro"/>
</dbReference>
<evidence type="ECO:0000256" key="1">
    <source>
        <dbReference type="ARBA" id="ARBA00009451"/>
    </source>
</evidence>
<sequence>MSAQTPSRRLGLAALAACRPRATCWAPARRLPVAAQRHLSLHPKPKAASEPDLSNPMLEDYLAKQGRKPKSGRPTIREGTLSRHKSSLFLPVRELPGYRPGMPPKELQELRRQIKEKEKAAQKQNDEKLSSMILDPAPEARRKLERRLVIKSLKKHGRMTKAEKLMRTERQSLYKSHFLPTSVKKLTKVMNQIAGKTVSEALVQLRFSKKKTARDVHKGLLIAQDEAIAARGMGLADKKQSLQRWTEQRNAQDPGVVPLPTGKKLREMEAANKIIELKDGTKKVVRDPSEIYVDQAWVGRGEQWKTPEFRARGQVNMLTRRTTSFSILLKEEKTRVRLSDEIKKKRDNRKLWTALPDRPITAQRQYCLW</sequence>
<reference evidence="6" key="1">
    <citation type="journal article" date="2020" name="Stud. Mycol.">
        <title>101 Dothideomycetes genomes: a test case for predicting lifestyles and emergence of pathogens.</title>
        <authorList>
            <person name="Haridas S."/>
            <person name="Albert R."/>
            <person name="Binder M."/>
            <person name="Bloem J."/>
            <person name="Labutti K."/>
            <person name="Salamov A."/>
            <person name="Andreopoulos B."/>
            <person name="Baker S."/>
            <person name="Barry K."/>
            <person name="Bills G."/>
            <person name="Bluhm B."/>
            <person name="Cannon C."/>
            <person name="Castanera R."/>
            <person name="Culley D."/>
            <person name="Daum C."/>
            <person name="Ezra D."/>
            <person name="Gonzalez J."/>
            <person name="Henrissat B."/>
            <person name="Kuo A."/>
            <person name="Liang C."/>
            <person name="Lipzen A."/>
            <person name="Lutzoni F."/>
            <person name="Magnuson J."/>
            <person name="Mondo S."/>
            <person name="Nolan M."/>
            <person name="Ohm R."/>
            <person name="Pangilinan J."/>
            <person name="Park H.-J."/>
            <person name="Ramirez L."/>
            <person name="Alfaro M."/>
            <person name="Sun H."/>
            <person name="Tritt A."/>
            <person name="Yoshinaga Y."/>
            <person name="Zwiers L.-H."/>
            <person name="Turgeon B."/>
            <person name="Goodwin S."/>
            <person name="Spatafora J."/>
            <person name="Crous P."/>
            <person name="Grigoriev I."/>
        </authorList>
    </citation>
    <scope>NUCLEOTIDE SEQUENCE</scope>
    <source>
        <strain evidence="6">CBS 119687</strain>
    </source>
</reference>
<dbReference type="GeneID" id="54410237"/>
<accession>A0A6A6A2H0</accession>
<dbReference type="GO" id="GO:0003735">
    <property type="term" value="F:structural constituent of ribosome"/>
    <property type="evidence" value="ECO:0007669"/>
    <property type="project" value="InterPro"/>
</dbReference>
<dbReference type="InterPro" id="IPR001063">
    <property type="entry name" value="Ribosomal_uL22"/>
</dbReference>
<evidence type="ECO:0000256" key="2">
    <source>
        <dbReference type="ARBA" id="ARBA00022980"/>
    </source>
</evidence>
<gene>
    <name evidence="6" type="ORF">P153DRAFT_378578</name>
</gene>
<dbReference type="EMBL" id="ML977515">
    <property type="protein sequence ID" value="KAF2125736.1"/>
    <property type="molecule type" value="Genomic_DNA"/>
</dbReference>
<comment type="similarity">
    <text evidence="1 4">Belongs to the universal ribosomal protein uL22 family.</text>
</comment>
<dbReference type="PANTHER" id="PTHR13501:SF10">
    <property type="entry name" value="LARGE RIBOSOMAL SUBUNIT PROTEIN UL22M"/>
    <property type="match status" value="1"/>
</dbReference>
<dbReference type="Pfam" id="PF00237">
    <property type="entry name" value="Ribosomal_L22"/>
    <property type="match status" value="2"/>
</dbReference>
<evidence type="ECO:0000256" key="3">
    <source>
        <dbReference type="ARBA" id="ARBA00023274"/>
    </source>
</evidence>
<dbReference type="RefSeq" id="XP_033520128.1">
    <property type="nucleotide sequence ID" value="XM_033669805.1"/>
</dbReference>
<proteinExistence type="inferred from homology"/>
<organism evidence="6 7">
    <name type="scientific">Dothidotthia symphoricarpi CBS 119687</name>
    <dbReference type="NCBI Taxonomy" id="1392245"/>
    <lineage>
        <taxon>Eukaryota</taxon>
        <taxon>Fungi</taxon>
        <taxon>Dikarya</taxon>
        <taxon>Ascomycota</taxon>
        <taxon>Pezizomycotina</taxon>
        <taxon>Dothideomycetes</taxon>
        <taxon>Pleosporomycetidae</taxon>
        <taxon>Pleosporales</taxon>
        <taxon>Dothidotthiaceae</taxon>
        <taxon>Dothidotthia</taxon>
    </lineage>
</organism>
<protein>
    <submittedName>
        <fullName evidence="6">Ribosomal protein L22</fullName>
    </submittedName>
</protein>
<dbReference type="InterPro" id="IPR036394">
    <property type="entry name" value="Ribosomal_uL22_sf"/>
</dbReference>
<evidence type="ECO:0000313" key="7">
    <source>
        <dbReference type="Proteomes" id="UP000799771"/>
    </source>
</evidence>
<keyword evidence="7" id="KW-1185">Reference proteome</keyword>
<evidence type="ECO:0000256" key="4">
    <source>
        <dbReference type="RuleBase" id="RU004005"/>
    </source>
</evidence>